<comment type="caution">
    <text evidence="2">The sequence shown here is derived from an EMBL/GenBank/DDBJ whole genome shotgun (WGS) entry which is preliminary data.</text>
</comment>
<proteinExistence type="predicted"/>
<reference evidence="2 3" key="1">
    <citation type="submission" date="2021-04" db="EMBL/GenBank/DDBJ databases">
        <title>Mariniflexile gromovii gen. nov., sp. nov., a gliding bacterium isolated from the sea urchin Strongylocentrotus intermedius.</title>
        <authorList>
            <person name="Ko S."/>
            <person name="Le V."/>
            <person name="Ahn C.-Y."/>
            <person name="Oh H.-M."/>
        </authorList>
    </citation>
    <scope>NUCLEOTIDE SEQUENCE [LARGE SCALE GENOMIC DNA]</scope>
    <source>
        <strain evidence="2 3">KCTC 12570</strain>
    </source>
</reference>
<keyword evidence="3" id="KW-1185">Reference proteome</keyword>
<evidence type="ECO:0000313" key="2">
    <source>
        <dbReference type="EMBL" id="MBP0904092.1"/>
    </source>
</evidence>
<evidence type="ECO:0000313" key="3">
    <source>
        <dbReference type="Proteomes" id="UP000670776"/>
    </source>
</evidence>
<evidence type="ECO:0000256" key="1">
    <source>
        <dbReference type="SAM" id="Phobius"/>
    </source>
</evidence>
<dbReference type="RefSeq" id="WP_209654991.1">
    <property type="nucleotide sequence ID" value="NZ_JAGJCB010000008.1"/>
</dbReference>
<dbReference type="EMBL" id="JAGJCB010000008">
    <property type="protein sequence ID" value="MBP0904092.1"/>
    <property type="molecule type" value="Genomic_DNA"/>
</dbReference>
<keyword evidence="1" id="KW-0812">Transmembrane</keyword>
<sequence length="62" mass="6897">MGLLFIIIGGLLFYFGYKSKTGDKKLSEMTPKDAIKVYLKYAMMFAGVVFFMGGFMMSCVGC</sequence>
<protein>
    <submittedName>
        <fullName evidence="2">Uncharacterized protein</fullName>
    </submittedName>
</protein>
<feature type="transmembrane region" description="Helical" evidence="1">
    <location>
        <begin position="42"/>
        <end position="61"/>
    </location>
</feature>
<keyword evidence="1" id="KW-0472">Membrane</keyword>
<dbReference type="Proteomes" id="UP000670776">
    <property type="component" value="Unassembled WGS sequence"/>
</dbReference>
<organism evidence="2 3">
    <name type="scientific">Mariniflexile gromovii</name>
    <dbReference type="NCBI Taxonomy" id="362523"/>
    <lineage>
        <taxon>Bacteria</taxon>
        <taxon>Pseudomonadati</taxon>
        <taxon>Bacteroidota</taxon>
        <taxon>Flavobacteriia</taxon>
        <taxon>Flavobacteriales</taxon>
        <taxon>Flavobacteriaceae</taxon>
        <taxon>Mariniflexile</taxon>
    </lineage>
</organism>
<keyword evidence="1" id="KW-1133">Transmembrane helix</keyword>
<name>A0ABS4BVK9_9FLAO</name>
<gene>
    <name evidence="2" type="ORF">J8H85_09645</name>
</gene>
<accession>A0ABS4BVK9</accession>